<name>A0AA38NVS4_9AGAR</name>
<comment type="caution">
    <text evidence="2">The sequence shown here is derived from an EMBL/GenBank/DDBJ whole genome shotgun (WGS) entry which is preliminary data.</text>
</comment>
<evidence type="ECO:0000256" key="1">
    <source>
        <dbReference type="SAM" id="MobiDB-lite"/>
    </source>
</evidence>
<keyword evidence="3" id="KW-1185">Reference proteome</keyword>
<accession>A0AA38NVS4</accession>
<gene>
    <name evidence="2" type="ORF">F5878DRAFT_636270</name>
</gene>
<feature type="region of interest" description="Disordered" evidence="1">
    <location>
        <begin position="155"/>
        <end position="235"/>
    </location>
</feature>
<feature type="compositionally biased region" description="Polar residues" evidence="1">
    <location>
        <begin position="163"/>
        <end position="175"/>
    </location>
</feature>
<evidence type="ECO:0000313" key="3">
    <source>
        <dbReference type="Proteomes" id="UP001163846"/>
    </source>
</evidence>
<reference evidence="2" key="1">
    <citation type="submission" date="2022-08" db="EMBL/GenBank/DDBJ databases">
        <authorList>
            <consortium name="DOE Joint Genome Institute"/>
            <person name="Min B."/>
            <person name="Riley R."/>
            <person name="Sierra-Patev S."/>
            <person name="Naranjo-Ortiz M."/>
            <person name="Looney B."/>
            <person name="Konkel Z."/>
            <person name="Slot J.C."/>
            <person name="Sakamoto Y."/>
            <person name="Steenwyk J.L."/>
            <person name="Rokas A."/>
            <person name="Carro J."/>
            <person name="Camarero S."/>
            <person name="Ferreira P."/>
            <person name="Molpeceres G."/>
            <person name="Ruiz-Duenas F.J."/>
            <person name="Serrano A."/>
            <person name="Henrissat B."/>
            <person name="Drula E."/>
            <person name="Hughes K.W."/>
            <person name="Mata J.L."/>
            <person name="Ishikawa N.K."/>
            <person name="Vargas-Isla R."/>
            <person name="Ushijima S."/>
            <person name="Smith C.A."/>
            <person name="Ahrendt S."/>
            <person name="Andreopoulos W."/>
            <person name="He G."/>
            <person name="Labutti K."/>
            <person name="Lipzen A."/>
            <person name="Ng V."/>
            <person name="Sandor L."/>
            <person name="Barry K."/>
            <person name="Martinez A.T."/>
            <person name="Xiao Y."/>
            <person name="Gibbons J.G."/>
            <person name="Terashima K."/>
            <person name="Hibbett D.S."/>
            <person name="Grigoriev I.V."/>
        </authorList>
    </citation>
    <scope>NUCLEOTIDE SEQUENCE</scope>
    <source>
        <strain evidence="2">TFB9207</strain>
    </source>
</reference>
<proteinExistence type="predicted"/>
<dbReference type="AlphaFoldDB" id="A0AA38NVS4"/>
<protein>
    <submittedName>
        <fullName evidence="2">Uncharacterized protein</fullName>
    </submittedName>
</protein>
<dbReference type="Proteomes" id="UP001163846">
    <property type="component" value="Unassembled WGS sequence"/>
</dbReference>
<evidence type="ECO:0000313" key="2">
    <source>
        <dbReference type="EMBL" id="KAJ3831418.1"/>
    </source>
</evidence>
<dbReference type="EMBL" id="MU807489">
    <property type="protein sequence ID" value="KAJ3831418.1"/>
    <property type="molecule type" value="Genomic_DNA"/>
</dbReference>
<sequence>MIPIGARTPAGGRKGDAYTSYGGLEASTQRGLEMLFNQAATSAITVGAAKIVYPKLAIDLRDLSTECDRIGMTGTNIYNCTGYMAPIHQDQDVTRGLCVQALLSADTAYKEYAFCNVEYQYYSTTTSNCLWSFKSDNLHGTMLPSTETIKNLNSHAVDPTRMETGSGTGHTSTMNTDEKRQSVGASQGSDSIHGMARGTVTQGAARGRGNGPRGRVRGRGSRGNRGNGVVVAGAP</sequence>
<organism evidence="2 3">
    <name type="scientific">Lentinula raphanica</name>
    <dbReference type="NCBI Taxonomy" id="153919"/>
    <lineage>
        <taxon>Eukaryota</taxon>
        <taxon>Fungi</taxon>
        <taxon>Dikarya</taxon>
        <taxon>Basidiomycota</taxon>
        <taxon>Agaricomycotina</taxon>
        <taxon>Agaricomycetes</taxon>
        <taxon>Agaricomycetidae</taxon>
        <taxon>Agaricales</taxon>
        <taxon>Marasmiineae</taxon>
        <taxon>Omphalotaceae</taxon>
        <taxon>Lentinula</taxon>
    </lineage>
</organism>